<accession>A0A1M5GCW8</accession>
<feature type="signal peptide" evidence="4">
    <location>
        <begin position="1"/>
        <end position="19"/>
    </location>
</feature>
<evidence type="ECO:0000256" key="1">
    <source>
        <dbReference type="ARBA" id="ARBA00022487"/>
    </source>
</evidence>
<keyword evidence="7" id="KW-1185">Reference proteome</keyword>
<evidence type="ECO:0000256" key="3">
    <source>
        <dbReference type="ARBA" id="ARBA00022801"/>
    </source>
</evidence>
<feature type="chain" id="PRO_5012138208" description="4-O-methyl-glucuronoyl methylesterase-like domain-containing protein" evidence="4">
    <location>
        <begin position="20"/>
        <end position="427"/>
    </location>
</feature>
<name>A0A1M5GCW8_9BACT</name>
<dbReference type="EMBL" id="FQUM01000019">
    <property type="protein sequence ID" value="SHG01351.1"/>
    <property type="molecule type" value="Genomic_DNA"/>
</dbReference>
<dbReference type="Proteomes" id="UP000184164">
    <property type="component" value="Unassembled WGS sequence"/>
</dbReference>
<gene>
    <name evidence="6" type="ORF">SAMN05444274_11910</name>
</gene>
<protein>
    <recommendedName>
        <fullName evidence="5">4-O-methyl-glucuronoyl methylesterase-like domain-containing protein</fullName>
    </recommendedName>
</protein>
<sequence length="427" mass="48787">MKKLTLFLGILLSFHFCYAQQFEFTPNYDESKVPQFKITNPLISFNGRKIKNTKRWEKVRRPELLNFFANNVYGKVPGELEISKWEVVEENANALNGKAHRKQVDIVFNKDGKTLFFNILMYLPNNKEKAPLFLGYNFYGNHAVCQDVKIRIPDTWARNNESYGISNNQFTEKSRGVRKDSWQVEKIIDSGYGLATIYYGEIDPDNNDFYNGIHPFFYVDGQQRPAANEWGAIAAWAWGLSRAMDYLEQDSDVDATKVIVFGHSRLGKTALWAGATDERFAGVISNNSGCGGAALSKRQYGETVGRINNAFPHWFARNFISYNKNEKALPIDQHGLLALIAPRPLYVASAEDDRWADPRGEFLAAYYATSVYELYGKKGIPSEEMPQVNQPLINTVAYHIRTGGHDVTAFDWEQYIKWADEQVVKNF</sequence>
<keyword evidence="1" id="KW-0719">Serine esterase</keyword>
<dbReference type="Gene3D" id="3.40.50.1820">
    <property type="entry name" value="alpha/beta hydrolase"/>
    <property type="match status" value="1"/>
</dbReference>
<proteinExistence type="predicted"/>
<dbReference type="SUPFAM" id="SSF53474">
    <property type="entry name" value="alpha/beta-Hydrolases"/>
    <property type="match status" value="1"/>
</dbReference>
<dbReference type="STRING" id="1484053.SAMN05444274_11910"/>
<feature type="domain" description="4-O-methyl-glucuronoyl methylesterase-like" evidence="5">
    <location>
        <begin position="197"/>
        <end position="376"/>
    </location>
</feature>
<keyword evidence="3" id="KW-0378">Hydrolase</keyword>
<dbReference type="GO" id="GO:0052689">
    <property type="term" value="F:carboxylic ester hydrolase activity"/>
    <property type="evidence" value="ECO:0007669"/>
    <property type="project" value="UniProtKB-KW"/>
</dbReference>
<evidence type="ECO:0000313" key="6">
    <source>
        <dbReference type="EMBL" id="SHG01351.1"/>
    </source>
</evidence>
<keyword evidence="2 4" id="KW-0732">Signal</keyword>
<evidence type="ECO:0000313" key="7">
    <source>
        <dbReference type="Proteomes" id="UP000184164"/>
    </source>
</evidence>
<dbReference type="AlphaFoldDB" id="A0A1M5GCW8"/>
<evidence type="ECO:0000256" key="2">
    <source>
        <dbReference type="ARBA" id="ARBA00022729"/>
    </source>
</evidence>
<dbReference type="InterPro" id="IPR029058">
    <property type="entry name" value="AB_hydrolase_fold"/>
</dbReference>
<dbReference type="Pfam" id="PF22244">
    <property type="entry name" value="GCE_fung"/>
    <property type="match status" value="1"/>
</dbReference>
<evidence type="ECO:0000256" key="4">
    <source>
        <dbReference type="SAM" id="SignalP"/>
    </source>
</evidence>
<organism evidence="6 7">
    <name type="scientific">Mariniphaga anaerophila</name>
    <dbReference type="NCBI Taxonomy" id="1484053"/>
    <lineage>
        <taxon>Bacteria</taxon>
        <taxon>Pseudomonadati</taxon>
        <taxon>Bacteroidota</taxon>
        <taxon>Bacteroidia</taxon>
        <taxon>Marinilabiliales</taxon>
        <taxon>Prolixibacteraceae</taxon>
        <taxon>Mariniphaga</taxon>
    </lineage>
</organism>
<dbReference type="InterPro" id="IPR054579">
    <property type="entry name" value="GCE-like_dom"/>
</dbReference>
<dbReference type="RefSeq" id="WP_073003583.1">
    <property type="nucleotide sequence ID" value="NZ_FQUM01000019.1"/>
</dbReference>
<evidence type="ECO:0000259" key="5">
    <source>
        <dbReference type="Pfam" id="PF22244"/>
    </source>
</evidence>
<reference evidence="6 7" key="1">
    <citation type="submission" date="2016-11" db="EMBL/GenBank/DDBJ databases">
        <authorList>
            <person name="Jaros S."/>
            <person name="Januszkiewicz K."/>
            <person name="Wedrychowicz H."/>
        </authorList>
    </citation>
    <scope>NUCLEOTIDE SEQUENCE [LARGE SCALE GENOMIC DNA]</scope>
    <source>
        <strain evidence="6 7">DSM 26910</strain>
    </source>
</reference>